<accession>A0A554W523</accession>
<dbReference type="NCBIfam" id="TIGR00135">
    <property type="entry name" value="gatC"/>
    <property type="match status" value="1"/>
</dbReference>
<dbReference type="GO" id="GO:0070681">
    <property type="term" value="P:glutaminyl-tRNAGln biosynthesis via transamidation"/>
    <property type="evidence" value="ECO:0007669"/>
    <property type="project" value="TreeGrafter"/>
</dbReference>
<dbReference type="Proteomes" id="UP000315736">
    <property type="component" value="Unassembled WGS sequence"/>
</dbReference>
<dbReference type="PANTHER" id="PTHR15004">
    <property type="entry name" value="GLUTAMYL-TRNA(GLN) AMIDOTRANSFERASE SUBUNIT C, MITOCHONDRIAL"/>
    <property type="match status" value="1"/>
</dbReference>
<dbReference type="InterPro" id="IPR036113">
    <property type="entry name" value="Asp/Glu-ADT_sf_sub_c"/>
</dbReference>
<evidence type="ECO:0000256" key="1">
    <source>
        <dbReference type="HAMAP-Rule" id="MF_00122"/>
    </source>
</evidence>
<dbReference type="EC" id="6.3.5.-" evidence="1"/>
<comment type="subunit">
    <text evidence="1">Heterotrimer of A, B and C subunits.</text>
</comment>
<dbReference type="Gene3D" id="1.10.20.60">
    <property type="entry name" value="Glu-tRNAGln amidotransferase C subunit, N-terminal domain"/>
    <property type="match status" value="1"/>
</dbReference>
<sequence length="98" mass="10806">MFTIDDVQRLARLARLALDPPAAERMRGQLDAVLALVERLRAVDTTGVEPLAHPAELFSEVALRLRDDEVREPPQREAILANAPATEAGLFLVPKVIE</sequence>
<dbReference type="GO" id="GO:0006450">
    <property type="term" value="P:regulation of translational fidelity"/>
    <property type="evidence" value="ECO:0007669"/>
    <property type="project" value="InterPro"/>
</dbReference>
<protein>
    <recommendedName>
        <fullName evidence="1">Aspartyl/glutamyl-tRNA(Asn/Gln) amidotransferase subunit C</fullName>
        <shortName evidence="1">Asp/Glu-ADT subunit C</shortName>
        <ecNumber evidence="1">6.3.5.-</ecNumber>
    </recommendedName>
</protein>
<comment type="similarity">
    <text evidence="1">Belongs to the GatC family.</text>
</comment>
<comment type="caution">
    <text evidence="2">The sequence shown here is derived from an EMBL/GenBank/DDBJ whole genome shotgun (WGS) entry which is preliminary data.</text>
</comment>
<name>A0A554W523_9BURK</name>
<dbReference type="OrthoDB" id="9794326at2"/>
<dbReference type="AlphaFoldDB" id="A0A554W523"/>
<keyword evidence="1" id="KW-0547">Nucleotide-binding</keyword>
<dbReference type="GO" id="GO:0006412">
    <property type="term" value="P:translation"/>
    <property type="evidence" value="ECO:0007669"/>
    <property type="project" value="UniProtKB-UniRule"/>
</dbReference>
<comment type="catalytic activity">
    <reaction evidence="1">
        <text>L-glutamyl-tRNA(Gln) + L-glutamine + ATP + H2O = L-glutaminyl-tRNA(Gln) + L-glutamate + ADP + phosphate + H(+)</text>
        <dbReference type="Rhea" id="RHEA:17521"/>
        <dbReference type="Rhea" id="RHEA-COMP:9681"/>
        <dbReference type="Rhea" id="RHEA-COMP:9684"/>
        <dbReference type="ChEBI" id="CHEBI:15377"/>
        <dbReference type="ChEBI" id="CHEBI:15378"/>
        <dbReference type="ChEBI" id="CHEBI:29985"/>
        <dbReference type="ChEBI" id="CHEBI:30616"/>
        <dbReference type="ChEBI" id="CHEBI:43474"/>
        <dbReference type="ChEBI" id="CHEBI:58359"/>
        <dbReference type="ChEBI" id="CHEBI:78520"/>
        <dbReference type="ChEBI" id="CHEBI:78521"/>
        <dbReference type="ChEBI" id="CHEBI:456216"/>
    </reaction>
</comment>
<dbReference type="GO" id="GO:0050566">
    <property type="term" value="F:asparaginyl-tRNA synthase (glutamine-hydrolyzing) activity"/>
    <property type="evidence" value="ECO:0007669"/>
    <property type="project" value="RHEA"/>
</dbReference>
<dbReference type="InterPro" id="IPR003837">
    <property type="entry name" value="GatC"/>
</dbReference>
<comment type="catalytic activity">
    <reaction evidence="1">
        <text>L-aspartyl-tRNA(Asn) + L-glutamine + ATP + H2O = L-asparaginyl-tRNA(Asn) + L-glutamate + ADP + phosphate + 2 H(+)</text>
        <dbReference type="Rhea" id="RHEA:14513"/>
        <dbReference type="Rhea" id="RHEA-COMP:9674"/>
        <dbReference type="Rhea" id="RHEA-COMP:9677"/>
        <dbReference type="ChEBI" id="CHEBI:15377"/>
        <dbReference type="ChEBI" id="CHEBI:15378"/>
        <dbReference type="ChEBI" id="CHEBI:29985"/>
        <dbReference type="ChEBI" id="CHEBI:30616"/>
        <dbReference type="ChEBI" id="CHEBI:43474"/>
        <dbReference type="ChEBI" id="CHEBI:58359"/>
        <dbReference type="ChEBI" id="CHEBI:78515"/>
        <dbReference type="ChEBI" id="CHEBI:78516"/>
        <dbReference type="ChEBI" id="CHEBI:456216"/>
    </reaction>
</comment>
<comment type="function">
    <text evidence="1">Allows the formation of correctly charged Asn-tRNA(Asn) or Gln-tRNA(Gln) through the transamidation of misacylated Asp-tRNA(Asn) or Glu-tRNA(Gln) in organisms which lack either or both of asparaginyl-tRNA or glutaminyl-tRNA synthetases. The reaction takes place in the presence of glutamine and ATP through an activated phospho-Asp-tRNA(Asn) or phospho-Glu-tRNA(Gln).</text>
</comment>
<dbReference type="RefSeq" id="WP_143891153.1">
    <property type="nucleotide sequence ID" value="NZ_VJNB01000011.1"/>
</dbReference>
<dbReference type="PANTHER" id="PTHR15004:SF0">
    <property type="entry name" value="GLUTAMYL-TRNA(GLN) AMIDOTRANSFERASE SUBUNIT C, MITOCHONDRIAL"/>
    <property type="match status" value="1"/>
</dbReference>
<keyword evidence="1" id="KW-0648">Protein biosynthesis</keyword>
<keyword evidence="3" id="KW-1185">Reference proteome</keyword>
<proteinExistence type="inferred from homology"/>
<dbReference type="GO" id="GO:0005524">
    <property type="term" value="F:ATP binding"/>
    <property type="evidence" value="ECO:0007669"/>
    <property type="project" value="UniProtKB-KW"/>
</dbReference>
<keyword evidence="2" id="KW-0808">Transferase</keyword>
<evidence type="ECO:0000313" key="3">
    <source>
        <dbReference type="Proteomes" id="UP000315736"/>
    </source>
</evidence>
<keyword evidence="1" id="KW-0067">ATP-binding</keyword>
<keyword evidence="1 2" id="KW-0436">Ligase</keyword>
<dbReference type="Pfam" id="PF02686">
    <property type="entry name" value="GatC"/>
    <property type="match status" value="1"/>
</dbReference>
<dbReference type="SUPFAM" id="SSF141000">
    <property type="entry name" value="Glu-tRNAGln amidotransferase C subunit"/>
    <property type="match status" value="1"/>
</dbReference>
<reference evidence="2 3" key="1">
    <citation type="submission" date="2019-07" db="EMBL/GenBank/DDBJ databases">
        <title>Tepidimonas alkaliphilus YIM 72238 draft genome.</title>
        <authorList>
            <person name="Da Costa M.S."/>
            <person name="Froufe H.J.C."/>
            <person name="Egas C."/>
            <person name="Albuquerque L."/>
        </authorList>
    </citation>
    <scope>NUCLEOTIDE SEQUENCE [LARGE SCALE GENOMIC DNA]</scope>
    <source>
        <strain evidence="2 3">YIM 72238</strain>
    </source>
</reference>
<organism evidence="2 3">
    <name type="scientific">Tepidimonas alkaliphilus</name>
    <dbReference type="NCBI Taxonomy" id="2588942"/>
    <lineage>
        <taxon>Bacteria</taxon>
        <taxon>Pseudomonadati</taxon>
        <taxon>Pseudomonadota</taxon>
        <taxon>Betaproteobacteria</taxon>
        <taxon>Burkholderiales</taxon>
        <taxon>Tepidimonas</taxon>
    </lineage>
</organism>
<dbReference type="EMBL" id="VJNB01000011">
    <property type="protein sequence ID" value="TSE18669.1"/>
    <property type="molecule type" value="Genomic_DNA"/>
</dbReference>
<dbReference type="HAMAP" id="MF_00122">
    <property type="entry name" value="GatC"/>
    <property type="match status" value="1"/>
</dbReference>
<dbReference type="GO" id="GO:0050567">
    <property type="term" value="F:glutaminyl-tRNA synthase (glutamine-hydrolyzing) activity"/>
    <property type="evidence" value="ECO:0007669"/>
    <property type="project" value="UniProtKB-UniRule"/>
</dbReference>
<gene>
    <name evidence="1 2" type="primary">gatC</name>
    <name evidence="2" type="ORF">Talka_01960</name>
</gene>
<dbReference type="GO" id="GO:0016740">
    <property type="term" value="F:transferase activity"/>
    <property type="evidence" value="ECO:0007669"/>
    <property type="project" value="UniProtKB-KW"/>
</dbReference>
<evidence type="ECO:0000313" key="2">
    <source>
        <dbReference type="EMBL" id="TSE18669.1"/>
    </source>
</evidence>